<dbReference type="GO" id="GO:0005634">
    <property type="term" value="C:nucleus"/>
    <property type="evidence" value="ECO:0007669"/>
    <property type="project" value="TreeGrafter"/>
</dbReference>
<protein>
    <submittedName>
        <fullName evidence="4">Uncharacterized protein</fullName>
    </submittedName>
</protein>
<dbReference type="Proteomes" id="UP000287651">
    <property type="component" value="Unassembled WGS sequence"/>
</dbReference>
<dbReference type="Pfam" id="PF05971">
    <property type="entry name" value="Methyltransf_10"/>
    <property type="match status" value="2"/>
</dbReference>
<dbReference type="Gene3D" id="3.40.50.150">
    <property type="entry name" value="Vaccinia Virus protein VP39"/>
    <property type="match status" value="1"/>
</dbReference>
<evidence type="ECO:0000256" key="1">
    <source>
        <dbReference type="ARBA" id="ARBA00022603"/>
    </source>
</evidence>
<accession>A0A426ZQP7</accession>
<dbReference type="PANTHER" id="PTHR13393:SF0">
    <property type="entry name" value="RNA N6-ADENOSINE-METHYLTRANSFERASE METTL16"/>
    <property type="match status" value="1"/>
</dbReference>
<name>A0A426ZQP7_ENSVE</name>
<proteinExistence type="predicted"/>
<dbReference type="PANTHER" id="PTHR13393">
    <property type="entry name" value="SAM-DEPENDENT METHYLTRANSFERASE"/>
    <property type="match status" value="1"/>
</dbReference>
<dbReference type="AlphaFoldDB" id="A0A426ZQP7"/>
<evidence type="ECO:0000256" key="2">
    <source>
        <dbReference type="ARBA" id="ARBA00022679"/>
    </source>
</evidence>
<evidence type="ECO:0000313" key="4">
    <source>
        <dbReference type="EMBL" id="RRT66270.1"/>
    </source>
</evidence>
<organism evidence="4 5">
    <name type="scientific">Ensete ventricosum</name>
    <name type="common">Abyssinian banana</name>
    <name type="synonym">Musa ensete</name>
    <dbReference type="NCBI Taxonomy" id="4639"/>
    <lineage>
        <taxon>Eukaryota</taxon>
        <taxon>Viridiplantae</taxon>
        <taxon>Streptophyta</taxon>
        <taxon>Embryophyta</taxon>
        <taxon>Tracheophyta</taxon>
        <taxon>Spermatophyta</taxon>
        <taxon>Magnoliopsida</taxon>
        <taxon>Liliopsida</taxon>
        <taxon>Zingiberales</taxon>
        <taxon>Musaceae</taxon>
        <taxon>Ensete</taxon>
    </lineage>
</organism>
<dbReference type="GO" id="GO:0070475">
    <property type="term" value="P:rRNA base methylation"/>
    <property type="evidence" value="ECO:0007669"/>
    <property type="project" value="TreeGrafter"/>
</dbReference>
<dbReference type="EMBL" id="AMZH03005491">
    <property type="protein sequence ID" value="RRT66270.1"/>
    <property type="molecule type" value="Genomic_DNA"/>
</dbReference>
<keyword evidence="2" id="KW-0808">Transferase</keyword>
<sequence length="223" mass="25082">MQSKKRRRVDPPTIHPRNRYSEKPPDFGFLADLYPSFSPYVFPSSRPGGRPSIDWTDFNATRELTRVLLLHDHGHGKRTLVVDVTDAALEWARKNVESNPHLSELIEIRNANGFLCSSEVKIKSGKIIEGELSAEEKEAESLEPKLEMSSFTEPHVLVGVVKDDEKFDFCMCNPPFFESINEAGLNPKTSCGGTPEEMVYPGGEQAFVTQIINDSVVLRNSFR</sequence>
<comment type="caution">
    <text evidence="4">The sequence shown here is derived from an EMBL/GenBank/DDBJ whole genome shotgun (WGS) entry which is preliminary data.</text>
</comment>
<dbReference type="InterPro" id="IPR029063">
    <property type="entry name" value="SAM-dependent_MTases_sf"/>
</dbReference>
<dbReference type="GO" id="GO:0008168">
    <property type="term" value="F:methyltransferase activity"/>
    <property type="evidence" value="ECO:0007669"/>
    <property type="project" value="UniProtKB-KW"/>
</dbReference>
<keyword evidence="1" id="KW-0489">Methyltransferase</keyword>
<dbReference type="SUPFAM" id="SSF53335">
    <property type="entry name" value="S-adenosyl-L-methionine-dependent methyltransferases"/>
    <property type="match status" value="1"/>
</dbReference>
<evidence type="ECO:0000313" key="5">
    <source>
        <dbReference type="Proteomes" id="UP000287651"/>
    </source>
</evidence>
<gene>
    <name evidence="4" type="ORF">B296_00032289</name>
</gene>
<reference evidence="4 5" key="1">
    <citation type="journal article" date="2014" name="Agronomy (Basel)">
        <title>A Draft Genome Sequence for Ensete ventricosum, the Drought-Tolerant Tree Against Hunger.</title>
        <authorList>
            <person name="Harrison J."/>
            <person name="Moore K.A."/>
            <person name="Paszkiewicz K."/>
            <person name="Jones T."/>
            <person name="Grant M."/>
            <person name="Ambacheew D."/>
            <person name="Muzemil S."/>
            <person name="Studholme D.J."/>
        </authorList>
    </citation>
    <scope>NUCLEOTIDE SEQUENCE [LARGE SCALE GENOMIC DNA]</scope>
</reference>
<feature type="region of interest" description="Disordered" evidence="3">
    <location>
        <begin position="1"/>
        <end position="23"/>
    </location>
</feature>
<evidence type="ECO:0000256" key="3">
    <source>
        <dbReference type="SAM" id="MobiDB-lite"/>
    </source>
</evidence>
<dbReference type="InterPro" id="IPR010286">
    <property type="entry name" value="METTL16/RlmF"/>
</dbReference>